<sequence length="110" mass="12845">MSDLIEELKRLNKARTQGEMRVDIRPSGRTAIRHKDGKYEDFASWILGFYHLRSQRGSKIFGQTYAFAEFITFCANHADEIIKLMEKGAEVETMETMDRILNDIDKQVDR</sequence>
<protein>
    <submittedName>
        <fullName evidence="1">Uncharacterized protein</fullName>
    </submittedName>
</protein>
<reference evidence="1" key="1">
    <citation type="submission" date="2020-03" db="EMBL/GenBank/DDBJ databases">
        <title>The deep terrestrial virosphere.</title>
        <authorList>
            <person name="Holmfeldt K."/>
            <person name="Nilsson E."/>
            <person name="Simone D."/>
            <person name="Lopez-Fernandez M."/>
            <person name="Wu X."/>
            <person name="de Brujin I."/>
            <person name="Lundin D."/>
            <person name="Andersson A."/>
            <person name="Bertilsson S."/>
            <person name="Dopson M."/>
        </authorList>
    </citation>
    <scope>NUCLEOTIDE SEQUENCE</scope>
    <source>
        <strain evidence="1">MM415B04549</strain>
    </source>
</reference>
<organism evidence="1">
    <name type="scientific">viral metagenome</name>
    <dbReference type="NCBI Taxonomy" id="1070528"/>
    <lineage>
        <taxon>unclassified sequences</taxon>
        <taxon>metagenomes</taxon>
        <taxon>organismal metagenomes</taxon>
    </lineage>
</organism>
<dbReference type="AlphaFoldDB" id="A0A6M3LD19"/>
<evidence type="ECO:0000313" key="1">
    <source>
        <dbReference type="EMBL" id="QJA92620.1"/>
    </source>
</evidence>
<dbReference type="EMBL" id="MT143082">
    <property type="protein sequence ID" value="QJA92620.1"/>
    <property type="molecule type" value="Genomic_DNA"/>
</dbReference>
<accession>A0A6M3LD19</accession>
<gene>
    <name evidence="1" type="ORF">MM415B04549_0008</name>
</gene>
<proteinExistence type="predicted"/>
<name>A0A6M3LD19_9ZZZZ</name>